<feature type="domain" description="FAD/NAD(P)-binding" evidence="6">
    <location>
        <begin position="2"/>
        <end position="294"/>
    </location>
</feature>
<keyword evidence="3 7" id="KW-0560">Oxidoreductase</keyword>
<dbReference type="InterPro" id="IPR050097">
    <property type="entry name" value="Ferredoxin-NADP_redctase_2"/>
</dbReference>
<dbReference type="Gene3D" id="3.50.50.60">
    <property type="entry name" value="FAD/NAD(P)-binding domain"/>
    <property type="match status" value="2"/>
</dbReference>
<evidence type="ECO:0000256" key="2">
    <source>
        <dbReference type="ARBA" id="ARBA00022827"/>
    </source>
</evidence>
<dbReference type="InterPro" id="IPR036188">
    <property type="entry name" value="FAD/NAD-bd_sf"/>
</dbReference>
<reference evidence="7" key="1">
    <citation type="submission" date="2019-03" db="EMBL/GenBank/DDBJ databases">
        <authorList>
            <person name="Hao L."/>
        </authorList>
    </citation>
    <scope>NUCLEOTIDE SEQUENCE</scope>
</reference>
<dbReference type="EC" id="1.8.1.9" evidence="7"/>
<dbReference type="PANTHER" id="PTHR48105">
    <property type="entry name" value="THIOREDOXIN REDUCTASE 1-RELATED-RELATED"/>
    <property type="match status" value="1"/>
</dbReference>
<dbReference type="InterPro" id="IPR005982">
    <property type="entry name" value="Thioredox_Rdtase"/>
</dbReference>
<dbReference type="SUPFAM" id="SSF51905">
    <property type="entry name" value="FAD/NAD(P)-binding domain"/>
    <property type="match status" value="1"/>
</dbReference>
<dbReference type="NCBIfam" id="TIGR01292">
    <property type="entry name" value="TRX_reduct"/>
    <property type="match status" value="1"/>
</dbReference>
<dbReference type="GO" id="GO:0004791">
    <property type="term" value="F:thioredoxin-disulfide reductase (NADPH) activity"/>
    <property type="evidence" value="ECO:0007669"/>
    <property type="project" value="UniProtKB-EC"/>
</dbReference>
<evidence type="ECO:0000256" key="3">
    <source>
        <dbReference type="ARBA" id="ARBA00023002"/>
    </source>
</evidence>
<dbReference type="AlphaFoldDB" id="A0A485LYI6"/>
<evidence type="ECO:0000313" key="7">
    <source>
        <dbReference type="EMBL" id="VFU14221.1"/>
    </source>
</evidence>
<organism evidence="7">
    <name type="scientific">anaerobic digester metagenome</name>
    <dbReference type="NCBI Taxonomy" id="1263854"/>
    <lineage>
        <taxon>unclassified sequences</taxon>
        <taxon>metagenomes</taxon>
        <taxon>ecological metagenomes</taxon>
    </lineage>
</organism>
<dbReference type="PRINTS" id="PR00469">
    <property type="entry name" value="PNDRDTASEII"/>
</dbReference>
<protein>
    <submittedName>
        <fullName evidence="7">Thioredoxin reductase</fullName>
        <ecNumber evidence="7">1.8.1.9</ecNumber>
    </submittedName>
</protein>
<dbReference type="InterPro" id="IPR023753">
    <property type="entry name" value="FAD/NAD-binding_dom"/>
</dbReference>
<evidence type="ECO:0000256" key="4">
    <source>
        <dbReference type="ARBA" id="ARBA00023157"/>
    </source>
</evidence>
<proteinExistence type="predicted"/>
<dbReference type="InterPro" id="IPR008255">
    <property type="entry name" value="Pyr_nucl-diS_OxRdtase_2_AS"/>
</dbReference>
<dbReference type="Pfam" id="PF07992">
    <property type="entry name" value="Pyr_redox_2"/>
    <property type="match status" value="1"/>
</dbReference>
<gene>
    <name evidence="7" type="primary">trxB</name>
    <name evidence="7" type="ORF">SCFA_270010</name>
</gene>
<dbReference type="GO" id="GO:0019430">
    <property type="term" value="P:removal of superoxide radicals"/>
    <property type="evidence" value="ECO:0007669"/>
    <property type="project" value="InterPro"/>
</dbReference>
<dbReference type="GO" id="GO:0005737">
    <property type="term" value="C:cytoplasm"/>
    <property type="evidence" value="ECO:0007669"/>
    <property type="project" value="InterPro"/>
</dbReference>
<evidence type="ECO:0000256" key="1">
    <source>
        <dbReference type="ARBA" id="ARBA00022630"/>
    </source>
</evidence>
<keyword evidence="4" id="KW-1015">Disulfide bond</keyword>
<keyword evidence="1" id="KW-0285">Flavoprotein</keyword>
<sequence length="319" mass="34491">MYDIIIVGSGPGGLTAGIYASRSRMKTLMLTSQVNPSLITTTDIVENYPGFPGGISGYELIERFTKQAGMFGLETVEDDVVSLERASRDSKDIWRVKTGKGSYDALAVILATGTGYARLNVPGESEYTGKGVSYCATCDGPFYRDVPVAVVGGGNTAVQEALFLTRFASRVTIIHRRDRLRASRILQERAAAHEKIDFAWNSVVEEILGETLVKAVRISDVEDPSKKRTLEVEGVFVFTGYIPNTAFVRDVVECDESGYVIVDGEMKTSAPGIFACGDCTRKLLRQVITACGDGATAAFAAEQYVQDLKGNAYGAWALS</sequence>
<evidence type="ECO:0000256" key="5">
    <source>
        <dbReference type="ARBA" id="ARBA00023284"/>
    </source>
</evidence>
<dbReference type="PROSITE" id="PS00573">
    <property type="entry name" value="PYRIDINE_REDOX_2"/>
    <property type="match status" value="1"/>
</dbReference>
<dbReference type="EMBL" id="CAADRM010000089">
    <property type="protein sequence ID" value="VFU14221.1"/>
    <property type="molecule type" value="Genomic_DNA"/>
</dbReference>
<accession>A0A485LYI6</accession>
<name>A0A485LYI6_9ZZZZ</name>
<keyword evidence="2" id="KW-0274">FAD</keyword>
<evidence type="ECO:0000259" key="6">
    <source>
        <dbReference type="Pfam" id="PF07992"/>
    </source>
</evidence>
<dbReference type="PRINTS" id="PR00368">
    <property type="entry name" value="FADPNR"/>
</dbReference>
<keyword evidence="5" id="KW-0676">Redox-active center</keyword>